<dbReference type="PaxDb" id="4097-A0A1S3ZJB6"/>
<dbReference type="Pfam" id="PF17917">
    <property type="entry name" value="RT_RNaseH"/>
    <property type="match status" value="1"/>
</dbReference>
<evidence type="ECO:0000256" key="1">
    <source>
        <dbReference type="ARBA" id="ARBA00022679"/>
    </source>
</evidence>
<keyword evidence="1" id="KW-0808">Transferase</keyword>
<evidence type="ECO:0000259" key="8">
    <source>
        <dbReference type="Pfam" id="PF17921"/>
    </source>
</evidence>
<dbReference type="InterPro" id="IPR041373">
    <property type="entry name" value="RT_RNaseH"/>
</dbReference>
<keyword evidence="6" id="KW-0695">RNA-directed DNA polymerase</keyword>
<reference evidence="9" key="1">
    <citation type="submission" date="2025-08" db="UniProtKB">
        <authorList>
            <consortium name="RefSeq"/>
        </authorList>
    </citation>
    <scope>IDENTIFICATION</scope>
</reference>
<dbReference type="KEGG" id="nta:107787498"/>
<dbReference type="InterPro" id="IPR050951">
    <property type="entry name" value="Retrovirus_Pol_polyprotein"/>
</dbReference>
<proteinExistence type="predicted"/>
<dbReference type="Gene3D" id="3.10.10.10">
    <property type="entry name" value="HIV Type 1 Reverse Transcriptase, subunit A, domain 1"/>
    <property type="match status" value="1"/>
</dbReference>
<evidence type="ECO:0000256" key="3">
    <source>
        <dbReference type="ARBA" id="ARBA00022722"/>
    </source>
</evidence>
<dbReference type="PANTHER" id="PTHR37984">
    <property type="entry name" value="PROTEIN CBG26694"/>
    <property type="match status" value="1"/>
</dbReference>
<dbReference type="InterPro" id="IPR043502">
    <property type="entry name" value="DNA/RNA_pol_sf"/>
</dbReference>
<dbReference type="OrthoDB" id="1739755at2759"/>
<organism evidence="9">
    <name type="scientific">Nicotiana tabacum</name>
    <name type="common">Common tobacco</name>
    <dbReference type="NCBI Taxonomy" id="4097"/>
    <lineage>
        <taxon>Eukaryota</taxon>
        <taxon>Viridiplantae</taxon>
        <taxon>Streptophyta</taxon>
        <taxon>Embryophyta</taxon>
        <taxon>Tracheophyta</taxon>
        <taxon>Spermatophyta</taxon>
        <taxon>Magnoliopsida</taxon>
        <taxon>eudicotyledons</taxon>
        <taxon>Gunneridae</taxon>
        <taxon>Pentapetalae</taxon>
        <taxon>asterids</taxon>
        <taxon>lamiids</taxon>
        <taxon>Solanales</taxon>
        <taxon>Solanaceae</taxon>
        <taxon>Nicotianoideae</taxon>
        <taxon>Nicotianeae</taxon>
        <taxon>Nicotiana</taxon>
    </lineage>
</organism>
<keyword evidence="2" id="KW-0548">Nucleotidyltransferase</keyword>
<dbReference type="InterPro" id="IPR041588">
    <property type="entry name" value="Integrase_H2C2"/>
</dbReference>
<evidence type="ECO:0000259" key="7">
    <source>
        <dbReference type="Pfam" id="PF17917"/>
    </source>
</evidence>
<dbReference type="GO" id="GO:0004519">
    <property type="term" value="F:endonuclease activity"/>
    <property type="evidence" value="ECO:0007669"/>
    <property type="project" value="UniProtKB-KW"/>
</dbReference>
<dbReference type="AlphaFoldDB" id="A0A1S3ZJB6"/>
<dbReference type="RefSeq" id="XP_016464575.1">
    <property type="nucleotide sequence ID" value="XM_016609089.1"/>
</dbReference>
<dbReference type="GO" id="GO:0016787">
    <property type="term" value="F:hydrolase activity"/>
    <property type="evidence" value="ECO:0007669"/>
    <property type="project" value="UniProtKB-KW"/>
</dbReference>
<gene>
    <name evidence="9" type="primary">LOC107787498</name>
</gene>
<dbReference type="GO" id="GO:0003964">
    <property type="term" value="F:RNA-directed DNA polymerase activity"/>
    <property type="evidence" value="ECO:0007669"/>
    <property type="project" value="UniProtKB-KW"/>
</dbReference>
<feature type="domain" description="Integrase zinc-binding" evidence="8">
    <location>
        <begin position="196"/>
        <end position="250"/>
    </location>
</feature>
<protein>
    <recommendedName>
        <fullName evidence="10">RNA-directed DNA polymerase homolog</fullName>
    </recommendedName>
</protein>
<dbReference type="Gene3D" id="1.10.340.70">
    <property type="match status" value="1"/>
</dbReference>
<dbReference type="Gene3D" id="3.30.70.270">
    <property type="match status" value="1"/>
</dbReference>
<keyword evidence="4" id="KW-0255">Endonuclease</keyword>
<dbReference type="InterPro" id="IPR043128">
    <property type="entry name" value="Rev_trsase/Diguanyl_cyclase"/>
</dbReference>
<dbReference type="Pfam" id="PF17921">
    <property type="entry name" value="Integrase_H2C2"/>
    <property type="match status" value="1"/>
</dbReference>
<dbReference type="CDD" id="cd01647">
    <property type="entry name" value="RT_LTR"/>
    <property type="match status" value="1"/>
</dbReference>
<name>A0A1S3ZJB6_TOBAC</name>
<accession>A0A1S3ZJB6</accession>
<keyword evidence="3" id="KW-0540">Nuclease</keyword>
<sequence>MANLYGLQKIEQGHPKRPFPPVFIDQMLDRLVGRFHFCFLDGYSGYNQISITLEDREKTSFTYPYDNSAFRRMSFGLCNAPTTFQRSYLIGAKVIVYIDHDALRYLIDKESKPRIILWVLLLQEFDLEIRDRYGTENQVVDHLSMLEGAQKKVEVEDIVETIMDEQLLSTSLEYWEEPYLFRICIDSMIRRCISETDQSSILQACHASPYGGHFGGVRTIVKVLESGFYWPTLLKDAHFWVKGCDECQRTGNIFRRHEMPMKAIQEV</sequence>
<evidence type="ECO:0008006" key="10">
    <source>
        <dbReference type="Google" id="ProtNLM"/>
    </source>
</evidence>
<evidence type="ECO:0000256" key="5">
    <source>
        <dbReference type="ARBA" id="ARBA00022801"/>
    </source>
</evidence>
<evidence type="ECO:0000256" key="2">
    <source>
        <dbReference type="ARBA" id="ARBA00022695"/>
    </source>
</evidence>
<dbReference type="PANTHER" id="PTHR37984:SF5">
    <property type="entry name" value="PROTEIN NYNRIN-LIKE"/>
    <property type="match status" value="1"/>
</dbReference>
<keyword evidence="5" id="KW-0378">Hydrolase</keyword>
<dbReference type="SUPFAM" id="SSF56672">
    <property type="entry name" value="DNA/RNA polymerases"/>
    <property type="match status" value="1"/>
</dbReference>
<evidence type="ECO:0000313" key="9">
    <source>
        <dbReference type="RefSeq" id="XP_016464575.1"/>
    </source>
</evidence>
<evidence type="ECO:0000256" key="4">
    <source>
        <dbReference type="ARBA" id="ARBA00022759"/>
    </source>
</evidence>
<evidence type="ECO:0000256" key="6">
    <source>
        <dbReference type="ARBA" id="ARBA00022918"/>
    </source>
</evidence>
<feature type="domain" description="Reverse transcriptase RNase H-like" evidence="7">
    <location>
        <begin position="86"/>
        <end position="125"/>
    </location>
</feature>